<dbReference type="AlphaFoldDB" id="A0A3B0ZP67"/>
<proteinExistence type="predicted"/>
<organism evidence="1">
    <name type="scientific">hydrothermal vent metagenome</name>
    <dbReference type="NCBI Taxonomy" id="652676"/>
    <lineage>
        <taxon>unclassified sequences</taxon>
        <taxon>metagenomes</taxon>
        <taxon>ecological metagenomes</taxon>
    </lineage>
</organism>
<dbReference type="EMBL" id="UOFR01000032">
    <property type="protein sequence ID" value="VAW95258.1"/>
    <property type="molecule type" value="Genomic_DNA"/>
</dbReference>
<gene>
    <name evidence="1" type="ORF">MNBD_GAMMA21-1430</name>
</gene>
<protein>
    <submittedName>
        <fullName evidence="1">Uncharacterized protein</fullName>
    </submittedName>
</protein>
<evidence type="ECO:0000313" key="1">
    <source>
        <dbReference type="EMBL" id="VAW95258.1"/>
    </source>
</evidence>
<name>A0A3B0ZP67_9ZZZZ</name>
<sequence length="383" mass="41612">MKIRNIFYTVLMLGFSPCSVLADELEEYETSETLTLTNSTQGPLWPPSEYTDENGDFILVGNVIKEVAPGVNGLVWEAVLVSKETIPPLNENGVEDFSNPVGAAYNVIRKLDLSTGSPDLDMVLYSLSFGPYSGNFGGGPRIPKIGDTTYNLNGAEPSCPELFPASELQATTYTRDRYPIAEVPVMGFQGDNIAYNAEQGIKEDPFYASGPGCGAGCSGENQVDVRNIEPYTLGKHLATQGKVKIELINWDGNLQAYTAAKFKFKFKHLPPKKVFSIWAIRTVVVLPPPLIRRPDPLGLPNVFVSDAHGNATVSIIVQNPFPDPASDTKGLRLIGLAVNLHSDEMVWGACPDRIGPGISIHNVFNDAFVGTPVAYFITKRSAE</sequence>
<accession>A0A3B0ZP67</accession>
<reference evidence="1" key="1">
    <citation type="submission" date="2018-06" db="EMBL/GenBank/DDBJ databases">
        <authorList>
            <person name="Zhirakovskaya E."/>
        </authorList>
    </citation>
    <scope>NUCLEOTIDE SEQUENCE</scope>
</reference>